<accession>A0ABT2LMR1</accession>
<sequence length="102" mass="11480">MTVPVPDNVLHAVKLARHFLADAQFRLDYRGFRCPALDDLHADAAGLICDWQGRLRPVPPDVRRLWNPCDPSSGLVPAYVADAAREYRRTRGRRDGGRRTSA</sequence>
<dbReference type="EMBL" id="JAOCZP010000003">
    <property type="protein sequence ID" value="MCT7375737.1"/>
    <property type="molecule type" value="Genomic_DNA"/>
</dbReference>
<proteinExistence type="predicted"/>
<gene>
    <name evidence="1" type="ORF">N5A92_11905</name>
</gene>
<dbReference type="Proteomes" id="UP001320831">
    <property type="component" value="Unassembled WGS sequence"/>
</dbReference>
<name>A0ABT2LMR1_9HYPH</name>
<comment type="caution">
    <text evidence="1">The sequence shown here is derived from an EMBL/GenBank/DDBJ whole genome shotgun (WGS) entry which is preliminary data.</text>
</comment>
<dbReference type="RefSeq" id="WP_260902872.1">
    <property type="nucleotide sequence ID" value="NZ_JAOCZP010000003.1"/>
</dbReference>
<evidence type="ECO:0000313" key="2">
    <source>
        <dbReference type="Proteomes" id="UP001320831"/>
    </source>
</evidence>
<keyword evidence="2" id="KW-1185">Reference proteome</keyword>
<reference evidence="1 2" key="1">
    <citation type="submission" date="2022-09" db="EMBL/GenBank/DDBJ databases">
        <title>Chelativorans salina sp. nov., a novel slightly halophilic bacterium isolated from a saline lake sediment enrichment.</title>
        <authorList>
            <person name="Gao L."/>
            <person name="Fang B.-Z."/>
            <person name="Li W.-J."/>
        </authorList>
    </citation>
    <scope>NUCLEOTIDE SEQUENCE [LARGE SCALE GENOMIC DNA]</scope>
    <source>
        <strain evidence="1 2">EGI FJ00035</strain>
    </source>
</reference>
<protein>
    <submittedName>
        <fullName evidence="1">Uncharacterized protein</fullName>
    </submittedName>
</protein>
<evidence type="ECO:0000313" key="1">
    <source>
        <dbReference type="EMBL" id="MCT7375737.1"/>
    </source>
</evidence>
<organism evidence="1 2">
    <name type="scientific">Chelativorans salis</name>
    <dbReference type="NCBI Taxonomy" id="2978478"/>
    <lineage>
        <taxon>Bacteria</taxon>
        <taxon>Pseudomonadati</taxon>
        <taxon>Pseudomonadota</taxon>
        <taxon>Alphaproteobacteria</taxon>
        <taxon>Hyphomicrobiales</taxon>
        <taxon>Phyllobacteriaceae</taxon>
        <taxon>Chelativorans</taxon>
    </lineage>
</organism>